<feature type="chain" id="PRO_5024439519" evidence="2">
    <location>
        <begin position="29"/>
        <end position="415"/>
    </location>
</feature>
<dbReference type="RefSeq" id="WP_150091934.1">
    <property type="nucleotide sequence ID" value="NZ_VWSF01000024.1"/>
</dbReference>
<dbReference type="InterPro" id="IPR010905">
    <property type="entry name" value="Glyco_hydro_88"/>
</dbReference>
<comment type="caution">
    <text evidence="3">The sequence shown here is derived from an EMBL/GenBank/DDBJ whole genome shotgun (WGS) entry which is preliminary data.</text>
</comment>
<accession>A0A5M6D077</accession>
<dbReference type="InterPro" id="IPR052043">
    <property type="entry name" value="PolySaccharide_Degr_Enz"/>
</dbReference>
<feature type="signal peptide" evidence="2">
    <location>
        <begin position="1"/>
        <end position="28"/>
    </location>
</feature>
<name>A0A5M6D077_9BACT</name>
<evidence type="ECO:0000313" key="4">
    <source>
        <dbReference type="Proteomes" id="UP000323426"/>
    </source>
</evidence>
<dbReference type="GO" id="GO:0005975">
    <property type="term" value="P:carbohydrate metabolic process"/>
    <property type="evidence" value="ECO:0007669"/>
    <property type="project" value="InterPro"/>
</dbReference>
<evidence type="ECO:0000313" key="3">
    <source>
        <dbReference type="EMBL" id="KAA5540864.1"/>
    </source>
</evidence>
<organism evidence="3 4">
    <name type="scientific">Adhaeribacter rhizoryzae</name>
    <dbReference type="NCBI Taxonomy" id="2607907"/>
    <lineage>
        <taxon>Bacteria</taxon>
        <taxon>Pseudomonadati</taxon>
        <taxon>Bacteroidota</taxon>
        <taxon>Cytophagia</taxon>
        <taxon>Cytophagales</taxon>
        <taxon>Hymenobacteraceae</taxon>
        <taxon>Adhaeribacter</taxon>
    </lineage>
</organism>
<keyword evidence="2" id="KW-0732">Signal</keyword>
<dbReference type="AlphaFoldDB" id="A0A5M6D077"/>
<dbReference type="Pfam" id="PF07470">
    <property type="entry name" value="Glyco_hydro_88"/>
    <property type="match status" value="1"/>
</dbReference>
<dbReference type="EMBL" id="VWSF01000024">
    <property type="protein sequence ID" value="KAA5540864.1"/>
    <property type="molecule type" value="Genomic_DNA"/>
</dbReference>
<dbReference type="SUPFAM" id="SSF48208">
    <property type="entry name" value="Six-hairpin glycosidases"/>
    <property type="match status" value="1"/>
</dbReference>
<dbReference type="InterPro" id="IPR008928">
    <property type="entry name" value="6-hairpin_glycosidase_sf"/>
</dbReference>
<dbReference type="Gene3D" id="1.50.10.10">
    <property type="match status" value="1"/>
</dbReference>
<keyword evidence="4" id="KW-1185">Reference proteome</keyword>
<dbReference type="PANTHER" id="PTHR33886:SF8">
    <property type="entry name" value="UNSATURATED RHAMNOGALACTURONAN HYDROLASE (EUROFUNG)"/>
    <property type="match status" value="1"/>
</dbReference>
<keyword evidence="1 3" id="KW-0378">Hydrolase</keyword>
<dbReference type="PANTHER" id="PTHR33886">
    <property type="entry name" value="UNSATURATED RHAMNOGALACTURONAN HYDROLASE (EUROFUNG)"/>
    <property type="match status" value="1"/>
</dbReference>
<sequence>MNNKIYWSRRWFASFLLAGLLVTTSSFNPKGSAEILSPNIAVLVEEGENIPVNLKWSERMALSTVKRNAWLQDVNKNPGWGYTQGLIVYSFEQIWKKKQDKKYLDYVKNYGTQMIQPDGTIKTYKPETYNIDNINAGKSLFTLYKVTGDEKYKKALQQLRAQMKTHPRTSEGGFFHKQKYPSQLWLDGAYMASPFLAQYAQEFKKPQLFDDVAQQLILMEKHLRDAKTGLLYHGWDEKRVQPWADKETGRSRNFWGRAIGWYAMALVDVLDYMPKSHPKRKEILAIWQRLVPALQKYQDKETGLWYQVVDQGNRAGNYLEASGSCMFVYAIAKSVNKGYLDAKFKPIADKGYNGIIKKLIEVKPDGEINLLQVCEVAGLSDDRDGSFEYYVKEPIRINDPKGVGPFILASLELNK</sequence>
<gene>
    <name evidence="3" type="ORF">F0145_21685</name>
</gene>
<proteinExistence type="predicted"/>
<protein>
    <submittedName>
        <fullName evidence="3">Glycoside hydrolase family 88 protein</fullName>
    </submittedName>
</protein>
<evidence type="ECO:0000256" key="1">
    <source>
        <dbReference type="ARBA" id="ARBA00022801"/>
    </source>
</evidence>
<evidence type="ECO:0000256" key="2">
    <source>
        <dbReference type="SAM" id="SignalP"/>
    </source>
</evidence>
<dbReference type="Proteomes" id="UP000323426">
    <property type="component" value="Unassembled WGS sequence"/>
</dbReference>
<dbReference type="InterPro" id="IPR012341">
    <property type="entry name" value="6hp_glycosidase-like_sf"/>
</dbReference>
<reference evidence="3 4" key="1">
    <citation type="submission" date="2019-09" db="EMBL/GenBank/DDBJ databases">
        <title>Genome sequence and assembly of Adhaeribacter sp.</title>
        <authorList>
            <person name="Chhetri G."/>
        </authorList>
    </citation>
    <scope>NUCLEOTIDE SEQUENCE [LARGE SCALE GENOMIC DNA]</scope>
    <source>
        <strain evidence="3 4">DK36</strain>
    </source>
</reference>
<dbReference type="GO" id="GO:0016787">
    <property type="term" value="F:hydrolase activity"/>
    <property type="evidence" value="ECO:0007669"/>
    <property type="project" value="UniProtKB-KW"/>
</dbReference>